<dbReference type="SUPFAM" id="SSF52047">
    <property type="entry name" value="RNI-like"/>
    <property type="match status" value="1"/>
</dbReference>
<keyword evidence="2" id="KW-1185">Reference proteome</keyword>
<dbReference type="Proteomes" id="UP001372338">
    <property type="component" value="Unassembled WGS sequence"/>
</dbReference>
<reference evidence="1 2" key="1">
    <citation type="submission" date="2024-01" db="EMBL/GenBank/DDBJ databases">
        <title>The genomes of 5 underutilized Papilionoideae crops provide insights into root nodulation and disease resistanc.</title>
        <authorList>
            <person name="Yuan L."/>
        </authorList>
    </citation>
    <scope>NUCLEOTIDE SEQUENCE [LARGE SCALE GENOMIC DNA]</scope>
    <source>
        <strain evidence="1">ZHUSHIDOU_FW_LH</strain>
        <tissue evidence="1">Leaf</tissue>
    </source>
</reference>
<organism evidence="1 2">
    <name type="scientific">Crotalaria pallida</name>
    <name type="common">Smooth rattlebox</name>
    <name type="synonym">Crotalaria striata</name>
    <dbReference type="NCBI Taxonomy" id="3830"/>
    <lineage>
        <taxon>Eukaryota</taxon>
        <taxon>Viridiplantae</taxon>
        <taxon>Streptophyta</taxon>
        <taxon>Embryophyta</taxon>
        <taxon>Tracheophyta</taxon>
        <taxon>Spermatophyta</taxon>
        <taxon>Magnoliopsida</taxon>
        <taxon>eudicotyledons</taxon>
        <taxon>Gunneridae</taxon>
        <taxon>Pentapetalae</taxon>
        <taxon>rosids</taxon>
        <taxon>fabids</taxon>
        <taxon>Fabales</taxon>
        <taxon>Fabaceae</taxon>
        <taxon>Papilionoideae</taxon>
        <taxon>50 kb inversion clade</taxon>
        <taxon>genistoids sensu lato</taxon>
        <taxon>core genistoids</taxon>
        <taxon>Crotalarieae</taxon>
        <taxon>Crotalaria</taxon>
    </lineage>
</organism>
<dbReference type="PANTHER" id="PTHR13318">
    <property type="entry name" value="PARTNER OF PAIRED, ISOFORM B-RELATED"/>
    <property type="match status" value="1"/>
</dbReference>
<evidence type="ECO:0000313" key="2">
    <source>
        <dbReference type="Proteomes" id="UP001372338"/>
    </source>
</evidence>
<dbReference type="InterPro" id="IPR032675">
    <property type="entry name" value="LRR_dom_sf"/>
</dbReference>
<dbReference type="EMBL" id="JAYWIO010000005">
    <property type="protein sequence ID" value="KAK7261676.1"/>
    <property type="molecule type" value="Genomic_DNA"/>
</dbReference>
<dbReference type="GO" id="GO:0031146">
    <property type="term" value="P:SCF-dependent proteasomal ubiquitin-dependent protein catabolic process"/>
    <property type="evidence" value="ECO:0007669"/>
    <property type="project" value="TreeGrafter"/>
</dbReference>
<dbReference type="GO" id="GO:0019005">
    <property type="term" value="C:SCF ubiquitin ligase complex"/>
    <property type="evidence" value="ECO:0007669"/>
    <property type="project" value="TreeGrafter"/>
</dbReference>
<proteinExistence type="predicted"/>
<name>A0AAN9ESG5_CROPI</name>
<gene>
    <name evidence="1" type="ORF">RIF29_27992</name>
</gene>
<comment type="caution">
    <text evidence="1">The sequence shown here is derived from an EMBL/GenBank/DDBJ whole genome shotgun (WGS) entry which is preliminary data.</text>
</comment>
<protein>
    <submittedName>
        <fullName evidence="1">Uncharacterized protein</fullName>
    </submittedName>
</protein>
<dbReference type="Gene3D" id="3.80.10.10">
    <property type="entry name" value="Ribonuclease Inhibitor"/>
    <property type="match status" value="1"/>
</dbReference>
<dbReference type="AlphaFoldDB" id="A0AAN9ESG5"/>
<sequence length="366" mass="41621">MRKVSIYGINAEVKENGTISDEFFPELLTSLANVRRLDLSDHDFRRFPESITKCHSLRELNLGCCHYLREIRCIPPKLETLSVESCTSLEVLDLTVLPAGTCCLRKLTLDGCVNLQKIKGISPNIEDLSALRCESLTNSSRSMLLNQGLHEKAGNILLSLPGNVVPEWFEHYSMRQSIFFWFRGDKFPSISLCLAIGQEKDDTGIYFQPKLNVNGKTVNAQHESEQKFLSKSPLWLEADHIFIFDLKHIQFKDEVHLEKRWNHAEVCFDTYNYNLEPIQLPIRTGLHEFKSRSSTVGIRFISPYERDYDSDSNSMASTQISSTTNVKGQSTSTFNCAWTYDDVVLSFLGMNMNLSLLRGLLNSSVA</sequence>
<accession>A0AAN9ESG5</accession>
<evidence type="ECO:0000313" key="1">
    <source>
        <dbReference type="EMBL" id="KAK7261676.1"/>
    </source>
</evidence>